<dbReference type="Pfam" id="PF07726">
    <property type="entry name" value="AAA_3"/>
    <property type="match status" value="1"/>
</dbReference>
<evidence type="ECO:0000259" key="5">
    <source>
        <dbReference type="Pfam" id="PF17863"/>
    </source>
</evidence>
<feature type="domain" description="ATPase AAA-3" evidence="4">
    <location>
        <begin position="48"/>
        <end position="178"/>
    </location>
</feature>
<keyword evidence="7" id="KW-1185">Reference proteome</keyword>
<dbReference type="InterPro" id="IPR027417">
    <property type="entry name" value="P-loop_NTPase"/>
</dbReference>
<dbReference type="PANTHER" id="PTHR42759">
    <property type="entry name" value="MOXR FAMILY PROTEIN"/>
    <property type="match status" value="1"/>
</dbReference>
<dbReference type="InterPro" id="IPR041628">
    <property type="entry name" value="ChlI/MoxR_AAA_lid"/>
</dbReference>
<dbReference type="SUPFAM" id="SSF52540">
    <property type="entry name" value="P-loop containing nucleoside triphosphate hydrolases"/>
    <property type="match status" value="1"/>
</dbReference>
<dbReference type="CDD" id="cd00009">
    <property type="entry name" value="AAA"/>
    <property type="match status" value="1"/>
</dbReference>
<comment type="similarity">
    <text evidence="3">Belongs to the MoxR family.</text>
</comment>
<dbReference type="GO" id="GO:0016887">
    <property type="term" value="F:ATP hydrolysis activity"/>
    <property type="evidence" value="ECO:0007669"/>
    <property type="project" value="InterPro"/>
</dbReference>
<dbReference type="PIRSF" id="PIRSF002849">
    <property type="entry name" value="AAA_ATPase_chaperone_MoxR_prd"/>
    <property type="match status" value="1"/>
</dbReference>
<evidence type="ECO:0000256" key="1">
    <source>
        <dbReference type="ARBA" id="ARBA00022741"/>
    </source>
</evidence>
<evidence type="ECO:0000313" key="7">
    <source>
        <dbReference type="Proteomes" id="UP000008825"/>
    </source>
</evidence>
<accession>B5EAB8</accession>
<gene>
    <name evidence="6" type="ordered locus">Gbem_1808</name>
</gene>
<dbReference type="Pfam" id="PF17863">
    <property type="entry name" value="AAA_lid_2"/>
    <property type="match status" value="1"/>
</dbReference>
<dbReference type="EMBL" id="CP001124">
    <property type="protein sequence ID" value="ACH38824.1"/>
    <property type="molecule type" value="Genomic_DNA"/>
</dbReference>
<evidence type="ECO:0000313" key="6">
    <source>
        <dbReference type="EMBL" id="ACH38824.1"/>
    </source>
</evidence>
<dbReference type="eggNOG" id="COG0714">
    <property type="taxonomic scope" value="Bacteria"/>
</dbReference>
<evidence type="ECO:0000259" key="4">
    <source>
        <dbReference type="Pfam" id="PF07726"/>
    </source>
</evidence>
<protein>
    <submittedName>
        <fullName evidence="6">ATPase, AAA_3 family</fullName>
    </submittedName>
</protein>
<keyword evidence="2" id="KW-0067">ATP-binding</keyword>
<dbReference type="GO" id="GO:0005524">
    <property type="term" value="F:ATP binding"/>
    <property type="evidence" value="ECO:0007669"/>
    <property type="project" value="UniProtKB-KW"/>
</dbReference>
<dbReference type="HOGENOM" id="CLU_034716_2_0_7"/>
<evidence type="ECO:0000256" key="3">
    <source>
        <dbReference type="ARBA" id="ARBA00061607"/>
    </source>
</evidence>
<name>B5EAB8_CITBB</name>
<organism evidence="6 7">
    <name type="scientific">Citrifermentans bemidjiense (strain ATCC BAA-1014 / DSM 16622 / JCM 12645 / Bem)</name>
    <name type="common">Geobacter bemidjiensis</name>
    <dbReference type="NCBI Taxonomy" id="404380"/>
    <lineage>
        <taxon>Bacteria</taxon>
        <taxon>Pseudomonadati</taxon>
        <taxon>Thermodesulfobacteriota</taxon>
        <taxon>Desulfuromonadia</taxon>
        <taxon>Geobacterales</taxon>
        <taxon>Geobacteraceae</taxon>
        <taxon>Citrifermentans</taxon>
    </lineage>
</organism>
<sequence>MSVNGNLAERVQQESAFLAGVVSAVENVVVGQRPLIERILVALLSNGHLLIEGVPGLAKTTLVKTLASLIDARFQRIQFTPDLLPADLLGTLVYNPREGDFTTRKGPIFTNILLADEINRAPAKVHSALLEAMEERQVTISDSSYPLSEPFLVMATQNPIEQEGTYPLPEAQMDRFMLKAKVGYPSRADELEIMRRTARTSRSFSAAPLIHPDDILRARALVDDIYLDPKIEKYILDLVLATRDPESYGFADLAGLIAYGASPRASIYLCIASRALALLRGRGYVVPQDVKEIGPDLLRHRIIVSYEADAQGVGVEGIVEELFSRTEVP</sequence>
<feature type="domain" description="ChlI/MoxR AAA lid" evidence="5">
    <location>
        <begin position="257"/>
        <end position="321"/>
    </location>
</feature>
<dbReference type="Gene3D" id="1.10.8.80">
    <property type="entry name" value="Magnesium chelatase subunit I, C-Terminal domain"/>
    <property type="match status" value="1"/>
</dbReference>
<evidence type="ECO:0000256" key="2">
    <source>
        <dbReference type="ARBA" id="ARBA00022840"/>
    </source>
</evidence>
<dbReference type="InterPro" id="IPR011703">
    <property type="entry name" value="ATPase_AAA-3"/>
</dbReference>
<dbReference type="Proteomes" id="UP000008825">
    <property type="component" value="Chromosome"/>
</dbReference>
<dbReference type="FunFam" id="3.40.50.300:FF:000640">
    <property type="entry name" value="MoxR family ATPase"/>
    <property type="match status" value="1"/>
</dbReference>
<dbReference type="InterPro" id="IPR050764">
    <property type="entry name" value="CbbQ/NirQ/NorQ/GpvN"/>
</dbReference>
<dbReference type="OrthoDB" id="9808397at2"/>
<reference evidence="6 7" key="2">
    <citation type="journal article" date="2010" name="BMC Genomics">
        <title>The genome of Geobacter bemidjiensis, exemplar for the subsurface clade of Geobacter species that predominate in Fe(III)-reducing subsurface environments.</title>
        <authorList>
            <person name="Aklujkar M."/>
            <person name="Young N.D."/>
            <person name="Holmes D."/>
            <person name="Chavan M."/>
            <person name="Risso C."/>
            <person name="Kiss H.E."/>
            <person name="Han C.S."/>
            <person name="Land M.L."/>
            <person name="Lovley D.R."/>
        </authorList>
    </citation>
    <scope>NUCLEOTIDE SEQUENCE [LARGE SCALE GENOMIC DNA]</scope>
    <source>
        <strain evidence="7">ATCC BAA-1014 / DSM 16622 / JCM 12645 / Bem</strain>
    </source>
</reference>
<dbReference type="RefSeq" id="WP_012530243.1">
    <property type="nucleotide sequence ID" value="NC_011146.1"/>
</dbReference>
<dbReference type="PANTHER" id="PTHR42759:SF1">
    <property type="entry name" value="MAGNESIUM-CHELATASE SUBUNIT CHLD"/>
    <property type="match status" value="1"/>
</dbReference>
<dbReference type="Gene3D" id="3.40.50.300">
    <property type="entry name" value="P-loop containing nucleotide triphosphate hydrolases"/>
    <property type="match status" value="1"/>
</dbReference>
<proteinExistence type="inferred from homology"/>
<reference evidence="6 7" key="1">
    <citation type="submission" date="2008-07" db="EMBL/GenBank/DDBJ databases">
        <title>Complete sequence of Geobacter bemidjiensis BEM.</title>
        <authorList>
            <consortium name="US DOE Joint Genome Institute"/>
            <person name="Lucas S."/>
            <person name="Copeland A."/>
            <person name="Lapidus A."/>
            <person name="Glavina del Rio T."/>
            <person name="Dalin E."/>
            <person name="Tice H."/>
            <person name="Bruce D."/>
            <person name="Goodwin L."/>
            <person name="Pitluck S."/>
            <person name="Kiss H."/>
            <person name="Brettin T."/>
            <person name="Detter J.C."/>
            <person name="Han C."/>
            <person name="Kuske C.R."/>
            <person name="Schmutz J."/>
            <person name="Larimer F."/>
            <person name="Land M."/>
            <person name="Hauser L."/>
            <person name="Kyrpides N."/>
            <person name="Lykidis A."/>
            <person name="Lovley D."/>
            <person name="Richardson P."/>
        </authorList>
    </citation>
    <scope>NUCLEOTIDE SEQUENCE [LARGE SCALE GENOMIC DNA]</scope>
    <source>
        <strain evidence="7">ATCC BAA-1014 / DSM 16622 / JCM 12645 / Bem</strain>
    </source>
</reference>
<keyword evidence="1" id="KW-0547">Nucleotide-binding</keyword>
<dbReference type="KEGG" id="gbm:Gbem_1808"/>
<dbReference type="STRING" id="404380.Gbem_1808"/>
<dbReference type="AlphaFoldDB" id="B5EAB8"/>